<keyword evidence="2" id="KW-0813">Transport</keyword>
<feature type="transmembrane region" description="Helical" evidence="7">
    <location>
        <begin position="295"/>
        <end position="316"/>
    </location>
</feature>
<dbReference type="Gene3D" id="1.20.1250.20">
    <property type="entry name" value="MFS general substrate transporter like domains"/>
    <property type="match status" value="2"/>
</dbReference>
<accession>A0ABT9BLV0</accession>
<evidence type="ECO:0000256" key="6">
    <source>
        <dbReference type="ARBA" id="ARBA00023136"/>
    </source>
</evidence>
<dbReference type="InterPro" id="IPR020846">
    <property type="entry name" value="MFS_dom"/>
</dbReference>
<dbReference type="Proteomes" id="UP001241072">
    <property type="component" value="Unassembled WGS sequence"/>
</dbReference>
<sequence>MSSPQQPFRWKSILLPALLPTLLFSIGEGAIIPIIPIAANNLGASLAIAGLVAAVLTVGELVGNIPSGWLIARIGERPAMIGATALSVVGLVICLIAPNPLALGFGILLVGLATAVFALARHAFMTTFVPIEYRARALSTLGGVFRLGFFIGPFITAGMIELTGSASSAFWVHLVACAGAALILIFLPDPTETFGAVRTARLAGKRMTEGEALVERESNGLFRTIAANRAVLSRLGVGAAIVGAMRASRNVILPLWAVSIGVGDSTTAVIIGIAGAVDFALFYTGGAIMDRFGRLWTALPSLIGLGIGHLLLAFTHDVPSKLAWFIVAAMVLAVSNGIGSGILMTLGADLADKRNPAPFLGAWRFTGGLGGASAPLVLAGLTAVASISVAAGAVGVLGFVGAAVVARYVPRFLPGR</sequence>
<feature type="transmembrane region" description="Helical" evidence="7">
    <location>
        <begin position="322"/>
        <end position="347"/>
    </location>
</feature>
<dbReference type="InterPro" id="IPR011701">
    <property type="entry name" value="MFS"/>
</dbReference>
<keyword evidence="5 7" id="KW-1133">Transmembrane helix</keyword>
<evidence type="ECO:0000256" key="1">
    <source>
        <dbReference type="ARBA" id="ARBA00004651"/>
    </source>
</evidence>
<feature type="transmembrane region" description="Helical" evidence="7">
    <location>
        <begin position="79"/>
        <end position="98"/>
    </location>
</feature>
<feature type="transmembrane region" description="Helical" evidence="7">
    <location>
        <begin position="170"/>
        <end position="188"/>
    </location>
</feature>
<keyword evidence="4 7" id="KW-0812">Transmembrane</keyword>
<dbReference type="InterPro" id="IPR050171">
    <property type="entry name" value="MFS_Transporters"/>
</dbReference>
<proteinExistence type="predicted"/>
<evidence type="ECO:0000313" key="9">
    <source>
        <dbReference type="EMBL" id="MDO7881422.1"/>
    </source>
</evidence>
<feature type="transmembrane region" description="Helical" evidence="7">
    <location>
        <begin position="144"/>
        <end position="164"/>
    </location>
</feature>
<dbReference type="SUPFAM" id="SSF103473">
    <property type="entry name" value="MFS general substrate transporter"/>
    <property type="match status" value="1"/>
</dbReference>
<evidence type="ECO:0000256" key="3">
    <source>
        <dbReference type="ARBA" id="ARBA00022475"/>
    </source>
</evidence>
<feature type="transmembrane region" description="Helical" evidence="7">
    <location>
        <begin position="104"/>
        <end position="124"/>
    </location>
</feature>
<evidence type="ECO:0000256" key="7">
    <source>
        <dbReference type="SAM" id="Phobius"/>
    </source>
</evidence>
<dbReference type="PROSITE" id="PS50850">
    <property type="entry name" value="MFS"/>
    <property type="match status" value="1"/>
</dbReference>
<evidence type="ECO:0000256" key="4">
    <source>
        <dbReference type="ARBA" id="ARBA00022692"/>
    </source>
</evidence>
<protein>
    <submittedName>
        <fullName evidence="9">MFS transporter</fullName>
    </submittedName>
</protein>
<comment type="subcellular location">
    <subcellularLocation>
        <location evidence="1">Cell membrane</location>
        <topology evidence="1">Multi-pass membrane protein</topology>
    </subcellularLocation>
</comment>
<feature type="domain" description="Major facilitator superfamily (MFS) profile" evidence="8">
    <location>
        <begin position="13"/>
        <end position="413"/>
    </location>
</feature>
<evidence type="ECO:0000313" key="10">
    <source>
        <dbReference type="Proteomes" id="UP001241072"/>
    </source>
</evidence>
<feature type="transmembrane region" description="Helical" evidence="7">
    <location>
        <begin position="387"/>
        <end position="409"/>
    </location>
</feature>
<keyword evidence="6 7" id="KW-0472">Membrane</keyword>
<dbReference type="PANTHER" id="PTHR23517:SF2">
    <property type="entry name" value="MULTIDRUG RESISTANCE PROTEIN MDTH"/>
    <property type="match status" value="1"/>
</dbReference>
<keyword evidence="3" id="KW-1003">Cell membrane</keyword>
<evidence type="ECO:0000256" key="2">
    <source>
        <dbReference type="ARBA" id="ARBA00022448"/>
    </source>
</evidence>
<organism evidence="9 10">
    <name type="scientific">Antiquaquibacter soli</name>
    <dbReference type="NCBI Taxonomy" id="3064523"/>
    <lineage>
        <taxon>Bacteria</taxon>
        <taxon>Bacillati</taxon>
        <taxon>Actinomycetota</taxon>
        <taxon>Actinomycetes</taxon>
        <taxon>Micrococcales</taxon>
        <taxon>Microbacteriaceae</taxon>
        <taxon>Antiquaquibacter</taxon>
    </lineage>
</organism>
<feature type="transmembrane region" description="Helical" evidence="7">
    <location>
        <begin position="255"/>
        <end position="283"/>
    </location>
</feature>
<comment type="caution">
    <text evidence="9">The sequence shown here is derived from an EMBL/GenBank/DDBJ whole genome shotgun (WGS) entry which is preliminary data.</text>
</comment>
<evidence type="ECO:0000256" key="5">
    <source>
        <dbReference type="ARBA" id="ARBA00022989"/>
    </source>
</evidence>
<reference evidence="9 10" key="1">
    <citation type="submission" date="2023-07" db="EMBL/GenBank/DDBJ databases">
        <title>Protaetiibacter sp. nov WY-16 isolated from soil.</title>
        <authorList>
            <person name="Liu B."/>
            <person name="Wan Y."/>
        </authorList>
    </citation>
    <scope>NUCLEOTIDE SEQUENCE [LARGE SCALE GENOMIC DNA]</scope>
    <source>
        <strain evidence="9 10">WY-16</strain>
    </source>
</reference>
<dbReference type="EMBL" id="JAUQUB010000001">
    <property type="protein sequence ID" value="MDO7881422.1"/>
    <property type="molecule type" value="Genomic_DNA"/>
</dbReference>
<dbReference type="PANTHER" id="PTHR23517">
    <property type="entry name" value="RESISTANCE PROTEIN MDTM, PUTATIVE-RELATED-RELATED"/>
    <property type="match status" value="1"/>
</dbReference>
<feature type="transmembrane region" description="Helical" evidence="7">
    <location>
        <begin position="359"/>
        <end position="381"/>
    </location>
</feature>
<gene>
    <name evidence="9" type="ORF">Q5716_04190</name>
</gene>
<feature type="transmembrane region" description="Helical" evidence="7">
    <location>
        <begin position="45"/>
        <end position="72"/>
    </location>
</feature>
<evidence type="ECO:0000259" key="8">
    <source>
        <dbReference type="PROSITE" id="PS50850"/>
    </source>
</evidence>
<dbReference type="InterPro" id="IPR036259">
    <property type="entry name" value="MFS_trans_sf"/>
</dbReference>
<name>A0ABT9BLV0_9MICO</name>
<dbReference type="RefSeq" id="WP_305001832.1">
    <property type="nucleotide sequence ID" value="NZ_JAUQUB010000001.1"/>
</dbReference>
<dbReference type="Pfam" id="PF07690">
    <property type="entry name" value="MFS_1"/>
    <property type="match status" value="1"/>
</dbReference>
<keyword evidence="10" id="KW-1185">Reference proteome</keyword>